<comment type="similarity">
    <text evidence="1">Belongs to the sigma-70 factor family. ECF subfamily.</text>
</comment>
<dbReference type="AlphaFoldDB" id="A0A173MJT5"/>
<dbReference type="NCBIfam" id="TIGR02937">
    <property type="entry name" value="sigma70-ECF"/>
    <property type="match status" value="1"/>
</dbReference>
<keyword evidence="4" id="KW-0804">Transcription</keyword>
<accession>A0A173MJT5</accession>
<dbReference type="InterPro" id="IPR039425">
    <property type="entry name" value="RNA_pol_sigma-70-like"/>
</dbReference>
<feature type="domain" description="RNA polymerase sigma factor 70 region 4 type 2" evidence="6">
    <location>
        <begin position="130"/>
        <end position="181"/>
    </location>
</feature>
<dbReference type="CDD" id="cd06171">
    <property type="entry name" value="Sigma70_r4"/>
    <property type="match status" value="1"/>
</dbReference>
<dbReference type="Pfam" id="PF04542">
    <property type="entry name" value="Sigma70_r2"/>
    <property type="match status" value="1"/>
</dbReference>
<evidence type="ECO:0000256" key="2">
    <source>
        <dbReference type="ARBA" id="ARBA00023015"/>
    </source>
</evidence>
<dbReference type="Gene3D" id="1.10.1740.10">
    <property type="match status" value="1"/>
</dbReference>
<dbReference type="InterPro" id="IPR007627">
    <property type="entry name" value="RNA_pol_sigma70_r2"/>
</dbReference>
<dbReference type="Pfam" id="PF08281">
    <property type="entry name" value="Sigma70_r4_2"/>
    <property type="match status" value="1"/>
</dbReference>
<organism evidence="7 8">
    <name type="scientific">Filimonas lacunae</name>
    <dbReference type="NCBI Taxonomy" id="477680"/>
    <lineage>
        <taxon>Bacteria</taxon>
        <taxon>Pseudomonadati</taxon>
        <taxon>Bacteroidota</taxon>
        <taxon>Chitinophagia</taxon>
        <taxon>Chitinophagales</taxon>
        <taxon>Chitinophagaceae</taxon>
        <taxon>Filimonas</taxon>
    </lineage>
</organism>
<dbReference type="InterPro" id="IPR036388">
    <property type="entry name" value="WH-like_DNA-bd_sf"/>
</dbReference>
<evidence type="ECO:0000313" key="8">
    <source>
        <dbReference type="Proteomes" id="UP000186917"/>
    </source>
</evidence>
<evidence type="ECO:0000313" key="7">
    <source>
        <dbReference type="EMBL" id="SIT05783.1"/>
    </source>
</evidence>
<keyword evidence="3" id="KW-0731">Sigma factor</keyword>
<dbReference type="PANTHER" id="PTHR43133:SF46">
    <property type="entry name" value="RNA POLYMERASE SIGMA-70 FACTOR ECF SUBFAMILY"/>
    <property type="match status" value="1"/>
</dbReference>
<evidence type="ECO:0000256" key="4">
    <source>
        <dbReference type="ARBA" id="ARBA00023163"/>
    </source>
</evidence>
<dbReference type="KEGG" id="fln:FLA_3895"/>
<dbReference type="Proteomes" id="UP000186917">
    <property type="component" value="Unassembled WGS sequence"/>
</dbReference>
<dbReference type="OrthoDB" id="9150024at2"/>
<evidence type="ECO:0000259" key="6">
    <source>
        <dbReference type="Pfam" id="PF08281"/>
    </source>
</evidence>
<dbReference type="EMBL" id="FTOR01000003">
    <property type="protein sequence ID" value="SIT05783.1"/>
    <property type="molecule type" value="Genomic_DNA"/>
</dbReference>
<dbReference type="GO" id="GO:0006352">
    <property type="term" value="P:DNA-templated transcription initiation"/>
    <property type="evidence" value="ECO:0007669"/>
    <property type="project" value="InterPro"/>
</dbReference>
<dbReference type="SUPFAM" id="SSF88946">
    <property type="entry name" value="Sigma2 domain of RNA polymerase sigma factors"/>
    <property type="match status" value="1"/>
</dbReference>
<sequence length="206" mass="24100">MNTRSLHPEDENRLWSRFCKGERDAFDTLYATYFPVLFQYCIRFTSDRSLIKDVLQDFFITLFLKPPKSSAVKQVKSYLLVSVRRQLLKALQKEAAGFQTLDDEAGYDFELELAADNSFIEKQEAGGVTQALQQMIRQLTPRQREAVYLYFFENIGYEQIADMLDMKEIKYARTLIYRALEDMRDLLAQNQVMTDILRNAAFAKQP</sequence>
<dbReference type="PANTHER" id="PTHR43133">
    <property type="entry name" value="RNA POLYMERASE ECF-TYPE SIGMA FACTO"/>
    <property type="match status" value="1"/>
</dbReference>
<dbReference type="GO" id="GO:0003677">
    <property type="term" value="F:DNA binding"/>
    <property type="evidence" value="ECO:0007669"/>
    <property type="project" value="InterPro"/>
</dbReference>
<protein>
    <submittedName>
        <fullName evidence="7">RNA polymerase sigma factor, sigma-70 family</fullName>
    </submittedName>
</protein>
<feature type="domain" description="RNA polymerase sigma-70 region 2" evidence="5">
    <location>
        <begin position="29"/>
        <end position="95"/>
    </location>
</feature>
<proteinExistence type="inferred from homology"/>
<evidence type="ECO:0000256" key="3">
    <source>
        <dbReference type="ARBA" id="ARBA00023082"/>
    </source>
</evidence>
<dbReference type="STRING" id="477680.SAMN05421788_103210"/>
<reference evidence="8" key="1">
    <citation type="submission" date="2017-01" db="EMBL/GenBank/DDBJ databases">
        <authorList>
            <person name="Varghese N."/>
            <person name="Submissions S."/>
        </authorList>
    </citation>
    <scope>NUCLEOTIDE SEQUENCE [LARGE SCALE GENOMIC DNA]</scope>
    <source>
        <strain evidence="8">DSM 21054</strain>
    </source>
</reference>
<evidence type="ECO:0000256" key="1">
    <source>
        <dbReference type="ARBA" id="ARBA00010641"/>
    </source>
</evidence>
<keyword evidence="8" id="KW-1185">Reference proteome</keyword>
<dbReference type="InterPro" id="IPR013324">
    <property type="entry name" value="RNA_pol_sigma_r3/r4-like"/>
</dbReference>
<dbReference type="RefSeq" id="WP_076378945.1">
    <property type="nucleotide sequence ID" value="NZ_AP017422.1"/>
</dbReference>
<dbReference type="Gene3D" id="1.10.10.10">
    <property type="entry name" value="Winged helix-like DNA-binding domain superfamily/Winged helix DNA-binding domain"/>
    <property type="match status" value="1"/>
</dbReference>
<name>A0A173MJT5_9BACT</name>
<dbReference type="SUPFAM" id="SSF88659">
    <property type="entry name" value="Sigma3 and sigma4 domains of RNA polymerase sigma factors"/>
    <property type="match status" value="1"/>
</dbReference>
<evidence type="ECO:0000259" key="5">
    <source>
        <dbReference type="Pfam" id="PF04542"/>
    </source>
</evidence>
<dbReference type="GO" id="GO:0016987">
    <property type="term" value="F:sigma factor activity"/>
    <property type="evidence" value="ECO:0007669"/>
    <property type="project" value="UniProtKB-KW"/>
</dbReference>
<dbReference type="InterPro" id="IPR013325">
    <property type="entry name" value="RNA_pol_sigma_r2"/>
</dbReference>
<dbReference type="InterPro" id="IPR014284">
    <property type="entry name" value="RNA_pol_sigma-70_dom"/>
</dbReference>
<gene>
    <name evidence="7" type="ORF">SAMN05421788_103210</name>
</gene>
<keyword evidence="2" id="KW-0805">Transcription regulation</keyword>
<dbReference type="InterPro" id="IPR013249">
    <property type="entry name" value="RNA_pol_sigma70_r4_t2"/>
</dbReference>